<feature type="transmembrane region" description="Helical" evidence="8">
    <location>
        <begin position="385"/>
        <end position="404"/>
    </location>
</feature>
<proteinExistence type="inferred from homology"/>
<evidence type="ECO:0000313" key="10">
    <source>
        <dbReference type="Proteomes" id="UP000184604"/>
    </source>
</evidence>
<dbReference type="AlphaFoldDB" id="A0A1L5F764"/>
<dbReference type="Proteomes" id="UP000184604">
    <property type="component" value="Chromosome"/>
</dbReference>
<dbReference type="NCBIfam" id="TIGR02900">
    <property type="entry name" value="spore_V_B"/>
    <property type="match status" value="1"/>
</dbReference>
<keyword evidence="4 8" id="KW-0812">Transmembrane</keyword>
<dbReference type="Pfam" id="PF01943">
    <property type="entry name" value="Polysacc_synt"/>
    <property type="match status" value="1"/>
</dbReference>
<protein>
    <recommendedName>
        <fullName evidence="7">Multidrug-efflux transporter</fullName>
    </recommendedName>
</protein>
<evidence type="ECO:0000256" key="2">
    <source>
        <dbReference type="ARBA" id="ARBA00010199"/>
    </source>
</evidence>
<feature type="transmembrane region" description="Helical" evidence="8">
    <location>
        <begin position="50"/>
        <end position="73"/>
    </location>
</feature>
<comment type="similarity">
    <text evidence="2">Belongs to the multi antimicrobial extrusion (MATE) (TC 2.A.66.1) family.</text>
</comment>
<dbReference type="GO" id="GO:0005886">
    <property type="term" value="C:plasma membrane"/>
    <property type="evidence" value="ECO:0007669"/>
    <property type="project" value="TreeGrafter"/>
</dbReference>
<evidence type="ECO:0000256" key="5">
    <source>
        <dbReference type="ARBA" id="ARBA00022989"/>
    </source>
</evidence>
<evidence type="ECO:0000256" key="8">
    <source>
        <dbReference type="SAM" id="Phobius"/>
    </source>
</evidence>
<dbReference type="InterPro" id="IPR002797">
    <property type="entry name" value="Polysacc_synth"/>
</dbReference>
<dbReference type="OrthoDB" id="9775950at2"/>
<dbReference type="PANTHER" id="PTHR43298:SF2">
    <property type="entry name" value="FMN_FAD EXPORTER YEEO-RELATED"/>
    <property type="match status" value="1"/>
</dbReference>
<dbReference type="PIRSF" id="PIRSF038958">
    <property type="entry name" value="PG_synth_SpoVB"/>
    <property type="match status" value="1"/>
</dbReference>
<name>A0A1L5F764_CLOKL</name>
<feature type="transmembrane region" description="Helical" evidence="8">
    <location>
        <begin position="186"/>
        <end position="206"/>
    </location>
</feature>
<keyword evidence="3" id="KW-0813">Transport</keyword>
<dbReference type="InterPro" id="IPR014249">
    <property type="entry name" value="Spore_V_B"/>
</dbReference>
<evidence type="ECO:0000256" key="4">
    <source>
        <dbReference type="ARBA" id="ARBA00022692"/>
    </source>
</evidence>
<dbReference type="EMBL" id="CP018335">
    <property type="protein sequence ID" value="APM38861.1"/>
    <property type="molecule type" value="Genomic_DNA"/>
</dbReference>
<feature type="transmembrane region" description="Helical" evidence="8">
    <location>
        <begin position="279"/>
        <end position="300"/>
    </location>
</feature>
<feature type="transmembrane region" description="Helical" evidence="8">
    <location>
        <begin position="121"/>
        <end position="140"/>
    </location>
</feature>
<feature type="transmembrane region" description="Helical" evidence="8">
    <location>
        <begin position="12"/>
        <end position="30"/>
    </location>
</feature>
<sequence length="443" mass="49448">MKRDRFLKSSLILIFANSITSVFAFIFSIILSRKLGAEGMGLYGLIMPVYDLFVCLLSGGMVTALSKVAAVYFSKDDFNNLNNSIDVSLTFNSVLATFIVCIIFINAPYIGIKIIKDPRAIHAIQVMCPGIFFIALSSILKGYFYGISQVKIPAIIDISEKFLRIALIVIIISLFSLKDIRSTVTAAYVTLAIGEFISFAILYMMYRIKKKGLKFNSSYYEDKIQLLFNVLVISFPLCLNGFLTTALSAISTLIVPRRLVASGIEYNLALSMIGKFDGMALNIIFLPITIINSMSIVLIPDLSEKMNNRDYWAIEHRVSQIIKISLFLGIATMILCITLSGYLGELFYKRYDLDSYIKFAALSAPVVFVSISTFGILNGIGKQNIILRNSLISSVIELVLIYILTGIPWINIYGCGISLIITYFTILILNMHEIIKENFYGHS</sequence>
<feature type="transmembrane region" description="Helical" evidence="8">
    <location>
        <begin position="161"/>
        <end position="180"/>
    </location>
</feature>
<evidence type="ECO:0000256" key="6">
    <source>
        <dbReference type="ARBA" id="ARBA00023136"/>
    </source>
</evidence>
<reference evidence="9 10" key="1">
    <citation type="submission" date="2016-12" db="EMBL/GenBank/DDBJ databases">
        <title>Complete genome sequence of Clostridium kluyveri JZZ isolated from the pit mud of a Chinese flavor liquor-making factory.</title>
        <authorList>
            <person name="Wang Y."/>
        </authorList>
    </citation>
    <scope>NUCLEOTIDE SEQUENCE [LARGE SCALE GENOMIC DNA]</scope>
    <source>
        <strain evidence="9 10">JZZ</strain>
    </source>
</reference>
<dbReference type="InterPro" id="IPR024923">
    <property type="entry name" value="PG_synth_SpoVB"/>
</dbReference>
<gene>
    <name evidence="9" type="ORF">BS101_08905</name>
</gene>
<evidence type="ECO:0000256" key="3">
    <source>
        <dbReference type="ARBA" id="ARBA00022448"/>
    </source>
</evidence>
<dbReference type="InterPro" id="IPR050222">
    <property type="entry name" value="MATE_MdtK"/>
</dbReference>
<feature type="transmembrane region" description="Helical" evidence="8">
    <location>
        <begin position="356"/>
        <end position="378"/>
    </location>
</feature>
<keyword evidence="6 8" id="KW-0472">Membrane</keyword>
<organism evidence="9 10">
    <name type="scientific">Clostridium kluyveri</name>
    <dbReference type="NCBI Taxonomy" id="1534"/>
    <lineage>
        <taxon>Bacteria</taxon>
        <taxon>Bacillati</taxon>
        <taxon>Bacillota</taxon>
        <taxon>Clostridia</taxon>
        <taxon>Eubacteriales</taxon>
        <taxon>Clostridiaceae</taxon>
        <taxon>Clostridium</taxon>
    </lineage>
</organism>
<feature type="transmembrane region" description="Helical" evidence="8">
    <location>
        <begin position="410"/>
        <end position="429"/>
    </location>
</feature>
<comment type="subcellular location">
    <subcellularLocation>
        <location evidence="1">Membrane</location>
        <topology evidence="1">Multi-pass membrane protein</topology>
    </subcellularLocation>
</comment>
<keyword evidence="5 8" id="KW-1133">Transmembrane helix</keyword>
<feature type="transmembrane region" description="Helical" evidence="8">
    <location>
        <begin position="226"/>
        <end position="250"/>
    </location>
</feature>
<dbReference type="PANTHER" id="PTHR43298">
    <property type="entry name" value="MULTIDRUG RESISTANCE PROTEIN NORM-RELATED"/>
    <property type="match status" value="1"/>
</dbReference>
<accession>A0A1L5F764</accession>
<evidence type="ECO:0000256" key="1">
    <source>
        <dbReference type="ARBA" id="ARBA00004141"/>
    </source>
</evidence>
<feature type="transmembrane region" description="Helical" evidence="8">
    <location>
        <begin position="94"/>
        <end position="115"/>
    </location>
</feature>
<evidence type="ECO:0000313" key="9">
    <source>
        <dbReference type="EMBL" id="APM38861.1"/>
    </source>
</evidence>
<feature type="transmembrane region" description="Helical" evidence="8">
    <location>
        <begin position="321"/>
        <end position="344"/>
    </location>
</feature>
<evidence type="ECO:0000256" key="7">
    <source>
        <dbReference type="ARBA" id="ARBA00031636"/>
    </source>
</evidence>
<dbReference type="RefSeq" id="WP_073538505.1">
    <property type="nucleotide sequence ID" value="NZ_CP018335.1"/>
</dbReference>